<comment type="caution">
    <text evidence="2">The sequence shown here is derived from an EMBL/GenBank/DDBJ whole genome shotgun (WGS) entry which is preliminary data.</text>
</comment>
<organism evidence="2 3">
    <name type="scientific">Cystoisospora suis</name>
    <dbReference type="NCBI Taxonomy" id="483139"/>
    <lineage>
        <taxon>Eukaryota</taxon>
        <taxon>Sar</taxon>
        <taxon>Alveolata</taxon>
        <taxon>Apicomplexa</taxon>
        <taxon>Conoidasida</taxon>
        <taxon>Coccidia</taxon>
        <taxon>Eucoccidiorida</taxon>
        <taxon>Eimeriorina</taxon>
        <taxon>Sarcocystidae</taxon>
        <taxon>Cystoisospora</taxon>
    </lineage>
</organism>
<dbReference type="VEuPathDB" id="ToxoDB:CSUI_009611"/>
<feature type="non-terminal residue" evidence="2">
    <location>
        <position position="1"/>
    </location>
</feature>
<proteinExistence type="predicted"/>
<dbReference type="Proteomes" id="UP000221165">
    <property type="component" value="Unassembled WGS sequence"/>
</dbReference>
<gene>
    <name evidence="2" type="ORF">CSUI_009611</name>
</gene>
<feature type="region of interest" description="Disordered" evidence="1">
    <location>
        <begin position="27"/>
        <end position="54"/>
    </location>
</feature>
<dbReference type="EMBL" id="MIGC01005805">
    <property type="protein sequence ID" value="PHJ16570.1"/>
    <property type="molecule type" value="Genomic_DNA"/>
</dbReference>
<reference evidence="2 3" key="1">
    <citation type="journal article" date="2017" name="Int. J. Parasitol.">
        <title>The genome of the protozoan parasite Cystoisospora suis and a reverse vaccinology approach to identify vaccine candidates.</title>
        <authorList>
            <person name="Palmieri N."/>
            <person name="Shrestha A."/>
            <person name="Ruttkowski B."/>
            <person name="Beck T."/>
            <person name="Vogl C."/>
            <person name="Tomley F."/>
            <person name="Blake D.P."/>
            <person name="Joachim A."/>
        </authorList>
    </citation>
    <scope>NUCLEOTIDE SEQUENCE [LARGE SCALE GENOMIC DNA]</scope>
    <source>
        <strain evidence="2 3">Wien I</strain>
    </source>
</reference>
<keyword evidence="3" id="KW-1185">Reference proteome</keyword>
<accession>A0A2C6K2J2</accession>
<dbReference type="RefSeq" id="XP_067918297.1">
    <property type="nucleotide sequence ID" value="XM_068069724.1"/>
</dbReference>
<feature type="compositionally biased region" description="Polar residues" evidence="1">
    <location>
        <begin position="45"/>
        <end position="54"/>
    </location>
</feature>
<dbReference type="AlphaFoldDB" id="A0A2C6K2J2"/>
<evidence type="ECO:0000256" key="1">
    <source>
        <dbReference type="SAM" id="MobiDB-lite"/>
    </source>
</evidence>
<feature type="compositionally biased region" description="Low complexity" evidence="1">
    <location>
        <begin position="27"/>
        <end position="40"/>
    </location>
</feature>
<name>A0A2C6K2J2_9APIC</name>
<dbReference type="GeneID" id="94432935"/>
<evidence type="ECO:0000313" key="2">
    <source>
        <dbReference type="EMBL" id="PHJ16570.1"/>
    </source>
</evidence>
<evidence type="ECO:0000313" key="3">
    <source>
        <dbReference type="Proteomes" id="UP000221165"/>
    </source>
</evidence>
<protein>
    <submittedName>
        <fullName evidence="2">Uncharacterized protein</fullName>
    </submittedName>
</protein>
<sequence length="54" mass="6177">EKSAASYEDTRQTLIFDAPLRRVRFSSSSPRFQRPGFPSPHWANKTKSLSARIP</sequence>